<gene>
    <name evidence="2" type="ORF">C5Y93_20960</name>
</gene>
<reference evidence="2 3" key="1">
    <citation type="submission" date="2018-02" db="EMBL/GenBank/DDBJ databases">
        <title>Comparative genomes isolates from brazilian mangrove.</title>
        <authorList>
            <person name="Araujo J.E."/>
            <person name="Taketani R.G."/>
            <person name="Silva M.C.P."/>
            <person name="Loureco M.V."/>
            <person name="Andreote F.D."/>
        </authorList>
    </citation>
    <scope>NUCLEOTIDE SEQUENCE [LARGE SCALE GENOMIC DNA]</scope>
    <source>
        <strain evidence="2 3">Nap-Phe MGV</strain>
    </source>
</reference>
<evidence type="ECO:0000313" key="2">
    <source>
        <dbReference type="EMBL" id="PQO44014.1"/>
    </source>
</evidence>
<dbReference type="EMBL" id="PUHZ01000021">
    <property type="protein sequence ID" value="PQO44014.1"/>
    <property type="molecule type" value="Genomic_DNA"/>
</dbReference>
<keyword evidence="1" id="KW-1133">Transmembrane helix</keyword>
<feature type="transmembrane region" description="Helical" evidence="1">
    <location>
        <begin position="7"/>
        <end position="33"/>
    </location>
</feature>
<evidence type="ECO:0000313" key="3">
    <source>
        <dbReference type="Proteomes" id="UP000237819"/>
    </source>
</evidence>
<proteinExistence type="predicted"/>
<protein>
    <submittedName>
        <fullName evidence="2">Uncharacterized protein</fullName>
    </submittedName>
</protein>
<sequence length="167" mass="19155">MTNERRVLYLFIVCTLLILGYQAVIFVVTAVSWSSGSQPQPLADPAEWPLPLQDLRAAMAADGFDVASLEVYQLDPLPDEKAIVRMPNSDAALEFLTQRWELTPVGSLPPEIERELQRLPDDWQPGDLKQLQPLESRSVREQSEGDLYYVFRSVDGQQIYIRYYFDF</sequence>
<dbReference type="Proteomes" id="UP000237819">
    <property type="component" value="Unassembled WGS sequence"/>
</dbReference>
<evidence type="ECO:0000256" key="1">
    <source>
        <dbReference type="SAM" id="Phobius"/>
    </source>
</evidence>
<dbReference type="RefSeq" id="WP_105337413.1">
    <property type="nucleotide sequence ID" value="NZ_PUHZ01000021.1"/>
</dbReference>
<dbReference type="AlphaFoldDB" id="A0A2S8GIZ8"/>
<comment type="caution">
    <text evidence="2">The sequence shown here is derived from an EMBL/GenBank/DDBJ whole genome shotgun (WGS) entry which is preliminary data.</text>
</comment>
<keyword evidence="1" id="KW-0472">Membrane</keyword>
<name>A0A2S8GIZ8_9BACT</name>
<accession>A0A2S8GIZ8</accession>
<keyword evidence="1" id="KW-0812">Transmembrane</keyword>
<organism evidence="2 3">
    <name type="scientific">Blastopirellula marina</name>
    <dbReference type="NCBI Taxonomy" id="124"/>
    <lineage>
        <taxon>Bacteria</taxon>
        <taxon>Pseudomonadati</taxon>
        <taxon>Planctomycetota</taxon>
        <taxon>Planctomycetia</taxon>
        <taxon>Pirellulales</taxon>
        <taxon>Pirellulaceae</taxon>
        <taxon>Blastopirellula</taxon>
    </lineage>
</organism>